<evidence type="ECO:0000259" key="14">
    <source>
        <dbReference type="Pfam" id="PF20260"/>
    </source>
</evidence>
<keyword evidence="5 12" id="KW-0963">Cytoplasm</keyword>
<reference evidence="15 16" key="1">
    <citation type="journal article" date="2012" name="J. Bacteriol.">
        <title>Complete genome sequences of Methylophaga sp. strain JAM1 and Methylophaga sp. strain JAM7.</title>
        <authorList>
            <person name="Villeneuve C."/>
            <person name="Martineau C."/>
            <person name="Mauffrey F."/>
            <person name="Villemur R."/>
        </authorList>
    </citation>
    <scope>NUCLEOTIDE SEQUENCE [LARGE SCALE GENOMIC DNA]</scope>
    <source>
        <strain evidence="15 16">JAM7</strain>
    </source>
</reference>
<protein>
    <recommendedName>
        <fullName evidence="4 12">Ribosomal RNA small subunit methyltransferase E</fullName>
        <ecNumber evidence="3 12">2.1.1.193</ecNumber>
    </recommendedName>
</protein>
<comment type="subcellular location">
    <subcellularLocation>
        <location evidence="1 12">Cytoplasm</location>
    </subcellularLocation>
</comment>
<dbReference type="InterPro" id="IPR046886">
    <property type="entry name" value="RsmE_MTase_dom"/>
</dbReference>
<dbReference type="InterPro" id="IPR029028">
    <property type="entry name" value="Alpha/beta_knot_MTases"/>
</dbReference>
<dbReference type="GO" id="GO:0005737">
    <property type="term" value="C:cytoplasm"/>
    <property type="evidence" value="ECO:0007669"/>
    <property type="project" value="UniProtKB-SubCell"/>
</dbReference>
<comment type="function">
    <text evidence="10 12">Specifically methylates the N3 position of the uracil ring of uridine 1498 (m3U1498) in 16S rRNA. Acts on the fully assembled 30S ribosomal subunit.</text>
</comment>
<organism evidence="15 16">
    <name type="scientific">Methylophaga frappieri (strain ATCC BAA-2434 / DSM 25690 / JAM7)</name>
    <dbReference type="NCBI Taxonomy" id="754477"/>
    <lineage>
        <taxon>Bacteria</taxon>
        <taxon>Pseudomonadati</taxon>
        <taxon>Pseudomonadota</taxon>
        <taxon>Gammaproteobacteria</taxon>
        <taxon>Thiotrichales</taxon>
        <taxon>Piscirickettsiaceae</taxon>
        <taxon>Methylophaga</taxon>
    </lineage>
</organism>
<dbReference type="NCBIfam" id="NF008692">
    <property type="entry name" value="PRK11713.1-5"/>
    <property type="match status" value="1"/>
</dbReference>
<dbReference type="HOGENOM" id="CLU_067442_5_1_6"/>
<dbReference type="SUPFAM" id="SSF75217">
    <property type="entry name" value="alpha/beta knot"/>
    <property type="match status" value="1"/>
</dbReference>
<dbReference type="NCBIfam" id="TIGR00046">
    <property type="entry name" value="RsmE family RNA methyltransferase"/>
    <property type="match status" value="1"/>
</dbReference>
<evidence type="ECO:0000313" key="16">
    <source>
        <dbReference type="Proteomes" id="UP000009145"/>
    </source>
</evidence>
<keyword evidence="8 12" id="KW-0808">Transferase</keyword>
<feature type="domain" description="Ribosomal RNA small subunit methyltransferase E methyltransferase" evidence="13">
    <location>
        <begin position="71"/>
        <end position="232"/>
    </location>
</feature>
<dbReference type="InterPro" id="IPR015947">
    <property type="entry name" value="PUA-like_sf"/>
</dbReference>
<dbReference type="PATRIC" id="fig|754477.3.peg.2227"/>
<dbReference type="GO" id="GO:0070042">
    <property type="term" value="F:rRNA (uridine-N3-)-methyltransferase activity"/>
    <property type="evidence" value="ECO:0007669"/>
    <property type="project" value="TreeGrafter"/>
</dbReference>
<keyword evidence="7 12" id="KW-0489">Methyltransferase</keyword>
<evidence type="ECO:0000256" key="2">
    <source>
        <dbReference type="ARBA" id="ARBA00005528"/>
    </source>
</evidence>
<evidence type="ECO:0000256" key="9">
    <source>
        <dbReference type="ARBA" id="ARBA00022691"/>
    </source>
</evidence>
<evidence type="ECO:0000256" key="6">
    <source>
        <dbReference type="ARBA" id="ARBA00022552"/>
    </source>
</evidence>
<comment type="catalytic activity">
    <reaction evidence="11 12">
        <text>uridine(1498) in 16S rRNA + S-adenosyl-L-methionine = N(3)-methyluridine(1498) in 16S rRNA + S-adenosyl-L-homocysteine + H(+)</text>
        <dbReference type="Rhea" id="RHEA:42920"/>
        <dbReference type="Rhea" id="RHEA-COMP:10283"/>
        <dbReference type="Rhea" id="RHEA-COMP:10284"/>
        <dbReference type="ChEBI" id="CHEBI:15378"/>
        <dbReference type="ChEBI" id="CHEBI:57856"/>
        <dbReference type="ChEBI" id="CHEBI:59789"/>
        <dbReference type="ChEBI" id="CHEBI:65315"/>
        <dbReference type="ChEBI" id="CHEBI:74502"/>
        <dbReference type="EC" id="2.1.1.193"/>
    </reaction>
</comment>
<sequence length="239" mass="25981">MRFYYPGPYLWDAEFELPAAICRHAVQVLRLKAGSEIHLFDGVGNEYLAVLTSVDKRSSWARLERQLAVQNESPLAVTLLQGISRGERMDYAIQKAVELGVSDIVPVVTERCNVSLSAERAEKRHLHWQGVMVAACEQSGRAVLPVLQSVQPLEEAIHTTKGTCRLVLDPQSGQSMQALAKPEAVTLLIGPEGGLSDREVAQAVEAGFTPIQFGPRVLRTETASAAALAVVQALWGDLA</sequence>
<dbReference type="Gene3D" id="2.40.240.20">
    <property type="entry name" value="Hypothetical PUA domain-like, domain 1"/>
    <property type="match status" value="1"/>
</dbReference>
<evidence type="ECO:0000259" key="13">
    <source>
        <dbReference type="Pfam" id="PF04452"/>
    </source>
</evidence>
<proteinExistence type="inferred from homology"/>
<dbReference type="AlphaFoldDB" id="I1YKF3"/>
<gene>
    <name evidence="15" type="ordered locus">Q7C_2260</name>
</gene>
<dbReference type="GO" id="GO:0070475">
    <property type="term" value="P:rRNA base methylation"/>
    <property type="evidence" value="ECO:0007669"/>
    <property type="project" value="TreeGrafter"/>
</dbReference>
<dbReference type="CDD" id="cd18084">
    <property type="entry name" value="RsmE-like"/>
    <property type="match status" value="1"/>
</dbReference>
<dbReference type="Pfam" id="PF20260">
    <property type="entry name" value="PUA_4"/>
    <property type="match status" value="1"/>
</dbReference>
<keyword evidence="9 12" id="KW-0949">S-adenosyl-L-methionine</keyword>
<dbReference type="STRING" id="754477.Q7C_2260"/>
<dbReference type="SUPFAM" id="SSF88697">
    <property type="entry name" value="PUA domain-like"/>
    <property type="match status" value="1"/>
</dbReference>
<evidence type="ECO:0000256" key="12">
    <source>
        <dbReference type="PIRNR" id="PIRNR015601"/>
    </source>
</evidence>
<dbReference type="Gene3D" id="3.40.1280.10">
    <property type="match status" value="1"/>
</dbReference>
<keyword evidence="6 12" id="KW-0698">rRNA processing</keyword>
<dbReference type="EMBL" id="CP003380">
    <property type="protein sequence ID" value="AFJ03396.1"/>
    <property type="molecule type" value="Genomic_DNA"/>
</dbReference>
<dbReference type="eggNOG" id="COG1385">
    <property type="taxonomic scope" value="Bacteria"/>
</dbReference>
<dbReference type="InterPro" id="IPR006700">
    <property type="entry name" value="RsmE"/>
</dbReference>
<dbReference type="Proteomes" id="UP000009145">
    <property type="component" value="Chromosome"/>
</dbReference>
<dbReference type="Pfam" id="PF04452">
    <property type="entry name" value="Methyltrans_RNA"/>
    <property type="match status" value="1"/>
</dbReference>
<name>I1YKF3_METFJ</name>
<evidence type="ECO:0000256" key="1">
    <source>
        <dbReference type="ARBA" id="ARBA00004496"/>
    </source>
</evidence>
<evidence type="ECO:0000256" key="3">
    <source>
        <dbReference type="ARBA" id="ARBA00012328"/>
    </source>
</evidence>
<dbReference type="InterPro" id="IPR046887">
    <property type="entry name" value="RsmE_PUA-like"/>
</dbReference>
<dbReference type="InterPro" id="IPR029026">
    <property type="entry name" value="tRNA_m1G_MTases_N"/>
</dbReference>
<comment type="similarity">
    <text evidence="2 12">Belongs to the RNA methyltransferase RsmE family.</text>
</comment>
<dbReference type="KEGG" id="mec:Q7C_2260"/>
<dbReference type="PANTHER" id="PTHR30027:SF3">
    <property type="entry name" value="16S RRNA (URACIL(1498)-N(3))-METHYLTRANSFERASE"/>
    <property type="match status" value="1"/>
</dbReference>
<evidence type="ECO:0000256" key="8">
    <source>
        <dbReference type="ARBA" id="ARBA00022679"/>
    </source>
</evidence>
<accession>I1YKF3</accession>
<evidence type="ECO:0000256" key="7">
    <source>
        <dbReference type="ARBA" id="ARBA00022603"/>
    </source>
</evidence>
<dbReference type="EC" id="2.1.1.193" evidence="3 12"/>
<evidence type="ECO:0000256" key="4">
    <source>
        <dbReference type="ARBA" id="ARBA00013673"/>
    </source>
</evidence>
<evidence type="ECO:0000313" key="15">
    <source>
        <dbReference type="EMBL" id="AFJ03396.1"/>
    </source>
</evidence>
<feature type="domain" description="Ribosomal RNA small subunit methyltransferase E PUA-like" evidence="14">
    <location>
        <begin position="23"/>
        <end position="63"/>
    </location>
</feature>
<dbReference type="PANTHER" id="PTHR30027">
    <property type="entry name" value="RIBOSOMAL RNA SMALL SUBUNIT METHYLTRANSFERASE E"/>
    <property type="match status" value="1"/>
</dbReference>
<evidence type="ECO:0000256" key="5">
    <source>
        <dbReference type="ARBA" id="ARBA00022490"/>
    </source>
</evidence>
<dbReference type="PIRSF" id="PIRSF015601">
    <property type="entry name" value="MTase_slr0722"/>
    <property type="match status" value="1"/>
</dbReference>
<keyword evidence="16" id="KW-1185">Reference proteome</keyword>
<evidence type="ECO:0000256" key="11">
    <source>
        <dbReference type="ARBA" id="ARBA00047944"/>
    </source>
</evidence>
<evidence type="ECO:0000256" key="10">
    <source>
        <dbReference type="ARBA" id="ARBA00025699"/>
    </source>
</evidence>